<dbReference type="EMBL" id="CP031165">
    <property type="protein sequence ID" value="AXV09350.1"/>
    <property type="molecule type" value="Genomic_DNA"/>
</dbReference>
<dbReference type="KEGG" id="euz:DVS28_a4689"/>
<dbReference type="Proteomes" id="UP000264006">
    <property type="component" value="Chromosome"/>
</dbReference>
<feature type="region of interest" description="Disordered" evidence="1">
    <location>
        <begin position="221"/>
        <end position="241"/>
    </location>
</feature>
<proteinExistence type="predicted"/>
<gene>
    <name evidence="2" type="ORF">DVS28_a4689</name>
</gene>
<dbReference type="OrthoDB" id="4125991at2"/>
<name>A0A346Y4F3_9ACTN</name>
<evidence type="ECO:0000256" key="1">
    <source>
        <dbReference type="SAM" id="MobiDB-lite"/>
    </source>
</evidence>
<dbReference type="AlphaFoldDB" id="A0A346Y4F3"/>
<dbReference type="InterPro" id="IPR036249">
    <property type="entry name" value="Thioredoxin-like_sf"/>
</dbReference>
<protein>
    <recommendedName>
        <fullName evidence="4">2-hydroxychromene-2-carboxylate isomerase</fullName>
    </recommendedName>
</protein>
<dbReference type="SUPFAM" id="SSF52833">
    <property type="entry name" value="Thioredoxin-like"/>
    <property type="match status" value="1"/>
</dbReference>
<organism evidence="2 3">
    <name type="scientific">Euzebya pacifica</name>
    <dbReference type="NCBI Taxonomy" id="1608957"/>
    <lineage>
        <taxon>Bacteria</taxon>
        <taxon>Bacillati</taxon>
        <taxon>Actinomycetota</taxon>
        <taxon>Nitriliruptoria</taxon>
        <taxon>Euzebyales</taxon>
    </lineage>
</organism>
<dbReference type="Pfam" id="PF22234">
    <property type="entry name" value="Rv2466c-like"/>
    <property type="match status" value="1"/>
</dbReference>
<sequence length="241" mass="26982">MADVAFWFDPVCPFAWMTSKWVRLVAEQREYDVEWRLISLRLLNSHVDYDAHFPPEYEEGHTSGLRMLRVAAKARADHGSAALGPLYEAFGAHIWDIDPPADELEHRKWLGTPDHVAPVLAQAGLPVDLVDALDDESWDEEIRAETDLALSLTGKDVGTPIIQFQPPDGVAFFGPVISRLPSPDTAVELWDHVIGLAGYAGFAEMKRSLRERPQLRVWGHTDDAGAGAQEDWHGGSRRQKR</sequence>
<evidence type="ECO:0000313" key="3">
    <source>
        <dbReference type="Proteomes" id="UP000264006"/>
    </source>
</evidence>
<evidence type="ECO:0000313" key="2">
    <source>
        <dbReference type="EMBL" id="AXV09350.1"/>
    </source>
</evidence>
<dbReference type="InterPro" id="IPR053977">
    <property type="entry name" value="Rv2466c-like"/>
</dbReference>
<accession>A0A346Y4F3</accession>
<reference evidence="2 3" key="1">
    <citation type="submission" date="2018-09" db="EMBL/GenBank/DDBJ databases">
        <title>Complete genome sequence of Euzebya sp. DY32-46 isolated from seawater of Pacific Ocean.</title>
        <authorList>
            <person name="Xu L."/>
            <person name="Wu Y.-H."/>
            <person name="Xu X.-W."/>
        </authorList>
    </citation>
    <scope>NUCLEOTIDE SEQUENCE [LARGE SCALE GENOMIC DNA]</scope>
    <source>
        <strain evidence="2 3">DY32-46</strain>
    </source>
</reference>
<keyword evidence="3" id="KW-1185">Reference proteome</keyword>
<evidence type="ECO:0008006" key="4">
    <source>
        <dbReference type="Google" id="ProtNLM"/>
    </source>
</evidence>
<dbReference type="Gene3D" id="3.40.30.10">
    <property type="entry name" value="Glutaredoxin"/>
    <property type="match status" value="1"/>
</dbReference>
<dbReference type="RefSeq" id="WP_114593546.1">
    <property type="nucleotide sequence ID" value="NZ_CP031165.1"/>
</dbReference>